<reference evidence="5 6" key="1">
    <citation type="journal article" date="2023" name="G3 (Bethesda)">
        <title>A chromosome-length genome assembly and annotation of blackberry (Rubus argutus, cv. 'Hillquist').</title>
        <authorList>
            <person name="Bruna T."/>
            <person name="Aryal R."/>
            <person name="Dudchenko O."/>
            <person name="Sargent D.J."/>
            <person name="Mead D."/>
            <person name="Buti M."/>
            <person name="Cavallini A."/>
            <person name="Hytonen T."/>
            <person name="Andres J."/>
            <person name="Pham M."/>
            <person name="Weisz D."/>
            <person name="Mascagni F."/>
            <person name="Usai G."/>
            <person name="Natali L."/>
            <person name="Bassil N."/>
            <person name="Fernandez G.E."/>
            <person name="Lomsadze A."/>
            <person name="Armour M."/>
            <person name="Olukolu B."/>
            <person name="Poorten T."/>
            <person name="Britton C."/>
            <person name="Davik J."/>
            <person name="Ashrafi H."/>
            <person name="Aiden E.L."/>
            <person name="Borodovsky M."/>
            <person name="Worthington M."/>
        </authorList>
    </citation>
    <scope>NUCLEOTIDE SEQUENCE [LARGE SCALE GENOMIC DNA]</scope>
    <source>
        <strain evidence="5">PI 553951</strain>
    </source>
</reference>
<evidence type="ECO:0000256" key="3">
    <source>
        <dbReference type="RuleBase" id="RU003682"/>
    </source>
</evidence>
<dbReference type="InterPro" id="IPR026992">
    <property type="entry name" value="DIOX_N"/>
</dbReference>
<name>A0AAW1YEH1_RUBAR</name>
<dbReference type="SUPFAM" id="SSF51197">
    <property type="entry name" value="Clavaminate synthase-like"/>
    <property type="match status" value="1"/>
</dbReference>
<feature type="domain" description="Fe2OG dioxygenase" evidence="4">
    <location>
        <begin position="194"/>
        <end position="294"/>
    </location>
</feature>
<dbReference type="Proteomes" id="UP001457282">
    <property type="component" value="Unassembled WGS sequence"/>
</dbReference>
<keyword evidence="3" id="KW-0560">Oxidoreductase</keyword>
<evidence type="ECO:0000256" key="2">
    <source>
        <dbReference type="ARBA" id="ARBA00023004"/>
    </source>
</evidence>
<gene>
    <name evidence="5" type="ORF">M0R45_011585</name>
</gene>
<dbReference type="AlphaFoldDB" id="A0AAW1YEH1"/>
<protein>
    <recommendedName>
        <fullName evidence="4">Fe2OG dioxygenase domain-containing protein</fullName>
    </recommendedName>
</protein>
<evidence type="ECO:0000313" key="6">
    <source>
        <dbReference type="Proteomes" id="UP001457282"/>
    </source>
</evidence>
<sequence length="341" mass="37960">MATPSDQAYKHIIPLDFNSVKSVPDSFVWLESDVIPSSDGLSIPVINLMDPNAPKLITQACETWGIFHLKGHGIPTELMEDVESEARKLFDLPIDQKLKAIRSPDGQSGYGTAPIQALFSTFMWHEGFCILGSAIDQAKLLWLHDYQGFCDIIDDYQKQMKALAEKLMRILFKALNIPVEEVNWFDDPTNSSGCSLALQLNSYPPCPDPTRALGLAPHTDTSLVTLLQAKTSGLQVFKDGVGWSAVQPLPDPDALTVNLGDFTRILSNGRFISVLHRVVVKPIQRYSVAYFFRPPMDFAVSPLLSKNLSPVQVPRFRSVTVKEYSDLKAKHLDKAFSLIEN</sequence>
<dbReference type="EMBL" id="JBEDUW010000002">
    <property type="protein sequence ID" value="KAK9946108.1"/>
    <property type="molecule type" value="Genomic_DNA"/>
</dbReference>
<dbReference type="InterPro" id="IPR044861">
    <property type="entry name" value="IPNS-like_FE2OG_OXY"/>
</dbReference>
<comment type="similarity">
    <text evidence="3">Belongs to the iron/ascorbate-dependent oxidoreductase family.</text>
</comment>
<keyword evidence="6" id="KW-1185">Reference proteome</keyword>
<evidence type="ECO:0000259" key="4">
    <source>
        <dbReference type="PROSITE" id="PS51471"/>
    </source>
</evidence>
<dbReference type="Pfam" id="PF14226">
    <property type="entry name" value="DIOX_N"/>
    <property type="match status" value="1"/>
</dbReference>
<dbReference type="InterPro" id="IPR027443">
    <property type="entry name" value="IPNS-like_sf"/>
</dbReference>
<organism evidence="5 6">
    <name type="scientific">Rubus argutus</name>
    <name type="common">Southern blackberry</name>
    <dbReference type="NCBI Taxonomy" id="59490"/>
    <lineage>
        <taxon>Eukaryota</taxon>
        <taxon>Viridiplantae</taxon>
        <taxon>Streptophyta</taxon>
        <taxon>Embryophyta</taxon>
        <taxon>Tracheophyta</taxon>
        <taxon>Spermatophyta</taxon>
        <taxon>Magnoliopsida</taxon>
        <taxon>eudicotyledons</taxon>
        <taxon>Gunneridae</taxon>
        <taxon>Pentapetalae</taxon>
        <taxon>rosids</taxon>
        <taxon>fabids</taxon>
        <taxon>Rosales</taxon>
        <taxon>Rosaceae</taxon>
        <taxon>Rosoideae</taxon>
        <taxon>Rosoideae incertae sedis</taxon>
        <taxon>Rubus</taxon>
    </lineage>
</organism>
<dbReference type="InterPro" id="IPR005123">
    <property type="entry name" value="Oxoglu/Fe-dep_dioxygenase_dom"/>
</dbReference>
<dbReference type="Pfam" id="PF03171">
    <property type="entry name" value="2OG-FeII_Oxy"/>
    <property type="match status" value="1"/>
</dbReference>
<dbReference type="Gene3D" id="2.60.120.330">
    <property type="entry name" value="B-lactam Antibiotic, Isopenicillin N Synthase, Chain"/>
    <property type="match status" value="1"/>
</dbReference>
<keyword evidence="2 3" id="KW-0408">Iron</keyword>
<dbReference type="InterPro" id="IPR050231">
    <property type="entry name" value="Iron_ascorbate_oxido_reductase"/>
</dbReference>
<evidence type="ECO:0000256" key="1">
    <source>
        <dbReference type="ARBA" id="ARBA00022723"/>
    </source>
</evidence>
<evidence type="ECO:0000313" key="5">
    <source>
        <dbReference type="EMBL" id="KAK9946108.1"/>
    </source>
</evidence>
<keyword evidence="1 3" id="KW-0479">Metal-binding</keyword>
<dbReference type="GO" id="GO:0046872">
    <property type="term" value="F:metal ion binding"/>
    <property type="evidence" value="ECO:0007669"/>
    <property type="project" value="UniProtKB-KW"/>
</dbReference>
<accession>A0AAW1YEH1</accession>
<comment type="caution">
    <text evidence="5">The sequence shown here is derived from an EMBL/GenBank/DDBJ whole genome shotgun (WGS) entry which is preliminary data.</text>
</comment>
<dbReference type="PROSITE" id="PS51471">
    <property type="entry name" value="FE2OG_OXY"/>
    <property type="match status" value="1"/>
</dbReference>
<proteinExistence type="inferred from homology"/>
<dbReference type="PANTHER" id="PTHR47990">
    <property type="entry name" value="2-OXOGLUTARATE (2OG) AND FE(II)-DEPENDENT OXYGENASE SUPERFAMILY PROTEIN-RELATED"/>
    <property type="match status" value="1"/>
</dbReference>
<dbReference type="GO" id="GO:0016491">
    <property type="term" value="F:oxidoreductase activity"/>
    <property type="evidence" value="ECO:0007669"/>
    <property type="project" value="UniProtKB-KW"/>
</dbReference>